<feature type="domain" description="Glycosyltransferase 2-like" evidence="1">
    <location>
        <begin position="4"/>
        <end position="154"/>
    </location>
</feature>
<dbReference type="InterPro" id="IPR001173">
    <property type="entry name" value="Glyco_trans_2-like"/>
</dbReference>
<gene>
    <name evidence="2" type="ORF">A2573_02405</name>
</gene>
<evidence type="ECO:0000313" key="2">
    <source>
        <dbReference type="EMBL" id="OGM88410.1"/>
    </source>
</evidence>
<name>A0A1F8DIG4_9BACT</name>
<dbReference type="Proteomes" id="UP000177596">
    <property type="component" value="Unassembled WGS sequence"/>
</dbReference>
<accession>A0A1F8DIG4</accession>
<dbReference type="EMBL" id="MGIL01000010">
    <property type="protein sequence ID" value="OGM88410.1"/>
    <property type="molecule type" value="Genomic_DNA"/>
</dbReference>
<dbReference type="SUPFAM" id="SSF53448">
    <property type="entry name" value="Nucleotide-diphospho-sugar transferases"/>
    <property type="match status" value="1"/>
</dbReference>
<comment type="caution">
    <text evidence="2">The sequence shown here is derived from an EMBL/GenBank/DDBJ whole genome shotgun (WGS) entry which is preliminary data.</text>
</comment>
<dbReference type="Pfam" id="PF00535">
    <property type="entry name" value="Glycos_transf_2"/>
    <property type="match status" value="1"/>
</dbReference>
<dbReference type="PANTHER" id="PTHR43630:SF2">
    <property type="entry name" value="GLYCOSYLTRANSFERASE"/>
    <property type="match status" value="1"/>
</dbReference>
<organism evidence="2 3">
    <name type="scientific">Candidatus Woesebacteria bacterium RIFOXYD1_FULL_43_18</name>
    <dbReference type="NCBI Taxonomy" id="1802551"/>
    <lineage>
        <taxon>Bacteria</taxon>
        <taxon>Candidatus Woeseibacteriota</taxon>
    </lineage>
</organism>
<reference evidence="2 3" key="1">
    <citation type="journal article" date="2016" name="Nat. Commun.">
        <title>Thousands of microbial genomes shed light on interconnected biogeochemical processes in an aquifer system.</title>
        <authorList>
            <person name="Anantharaman K."/>
            <person name="Brown C.T."/>
            <person name="Hug L.A."/>
            <person name="Sharon I."/>
            <person name="Castelle C.J."/>
            <person name="Probst A.J."/>
            <person name="Thomas B.C."/>
            <person name="Singh A."/>
            <person name="Wilkins M.J."/>
            <person name="Karaoz U."/>
            <person name="Brodie E.L."/>
            <person name="Williams K.H."/>
            <person name="Hubbard S.S."/>
            <person name="Banfield J.F."/>
        </authorList>
    </citation>
    <scope>NUCLEOTIDE SEQUENCE [LARGE SCALE GENOMIC DNA]</scope>
</reference>
<proteinExistence type="predicted"/>
<dbReference type="Gene3D" id="3.90.550.10">
    <property type="entry name" value="Spore Coat Polysaccharide Biosynthesis Protein SpsA, Chain A"/>
    <property type="match status" value="1"/>
</dbReference>
<evidence type="ECO:0000313" key="3">
    <source>
        <dbReference type="Proteomes" id="UP000177596"/>
    </source>
</evidence>
<sequence length="227" mass="25831">MKVSVVVPAFNEEKYIGKCLTSIFRQEVPADEVIVVNNNSSDKTESIARSFGATVIREKVQGMTPARNRGFNSAKYEIIARCDSDTVVPENWIKIIKNDFRKGNIDALTGPIFFNDSEILKSTKTIPADLAYKSFRLIARGRKYLIGPNMIITKKIWDQVKNLVEMDDKKVHEDIDLSLKIAKVGGRIKYDQSLIVGMSARRIKKHPQSFFLEYPVRIVKTFMANKK</sequence>
<dbReference type="AlphaFoldDB" id="A0A1F8DIG4"/>
<dbReference type="InterPro" id="IPR029044">
    <property type="entry name" value="Nucleotide-diphossugar_trans"/>
</dbReference>
<evidence type="ECO:0000259" key="1">
    <source>
        <dbReference type="Pfam" id="PF00535"/>
    </source>
</evidence>
<dbReference type="PANTHER" id="PTHR43630">
    <property type="entry name" value="POLY-BETA-1,6-N-ACETYL-D-GLUCOSAMINE SYNTHASE"/>
    <property type="match status" value="1"/>
</dbReference>
<protein>
    <recommendedName>
        <fullName evidence="1">Glycosyltransferase 2-like domain-containing protein</fullName>
    </recommendedName>
</protein>